<dbReference type="Proteomes" id="UP000314294">
    <property type="component" value="Unassembled WGS sequence"/>
</dbReference>
<dbReference type="AlphaFoldDB" id="A0A4Z2ID77"/>
<evidence type="ECO:0000313" key="1">
    <source>
        <dbReference type="EMBL" id="TNN75857.1"/>
    </source>
</evidence>
<protein>
    <submittedName>
        <fullName evidence="1">Uncharacterized protein</fullName>
    </submittedName>
</protein>
<reference evidence="1 2" key="1">
    <citation type="submission" date="2019-03" db="EMBL/GenBank/DDBJ databases">
        <title>First draft genome of Liparis tanakae, snailfish: a comprehensive survey of snailfish specific genes.</title>
        <authorList>
            <person name="Kim W."/>
            <person name="Song I."/>
            <person name="Jeong J.-H."/>
            <person name="Kim D."/>
            <person name="Kim S."/>
            <person name="Ryu S."/>
            <person name="Song J.Y."/>
            <person name="Lee S.K."/>
        </authorList>
    </citation>
    <scope>NUCLEOTIDE SEQUENCE [LARGE SCALE GENOMIC DNA]</scope>
    <source>
        <tissue evidence="1">Muscle</tissue>
    </source>
</reference>
<dbReference type="OrthoDB" id="6244905at2759"/>
<keyword evidence="2" id="KW-1185">Reference proteome</keyword>
<organism evidence="1 2">
    <name type="scientific">Liparis tanakae</name>
    <name type="common">Tanaka's snailfish</name>
    <dbReference type="NCBI Taxonomy" id="230148"/>
    <lineage>
        <taxon>Eukaryota</taxon>
        <taxon>Metazoa</taxon>
        <taxon>Chordata</taxon>
        <taxon>Craniata</taxon>
        <taxon>Vertebrata</taxon>
        <taxon>Euteleostomi</taxon>
        <taxon>Actinopterygii</taxon>
        <taxon>Neopterygii</taxon>
        <taxon>Teleostei</taxon>
        <taxon>Neoteleostei</taxon>
        <taxon>Acanthomorphata</taxon>
        <taxon>Eupercaria</taxon>
        <taxon>Perciformes</taxon>
        <taxon>Cottioidei</taxon>
        <taxon>Cottales</taxon>
        <taxon>Liparidae</taxon>
        <taxon>Liparis</taxon>
    </lineage>
</organism>
<evidence type="ECO:0000313" key="2">
    <source>
        <dbReference type="Proteomes" id="UP000314294"/>
    </source>
</evidence>
<name>A0A4Z2ID77_9TELE</name>
<comment type="caution">
    <text evidence="1">The sequence shown here is derived from an EMBL/GenBank/DDBJ whole genome shotgun (WGS) entry which is preliminary data.</text>
</comment>
<proteinExistence type="predicted"/>
<gene>
    <name evidence="1" type="ORF">EYF80_013827</name>
</gene>
<sequence length="159" mass="17483">MVLAPRQMYMPPSSSLALVISSLLSRGTDSAALVLKFRVALISPARLDTWQVYFPLCLGIRFFRLRVHLFFFPSPPAPSAPASSSSSGRLSFSHTMSGRGFPLAVHFSRTELPTGRAMTRFLIFDGCVKRGRTARGERESELQLRGEFGVPVGHPRSAS</sequence>
<accession>A0A4Z2ID77</accession>
<dbReference type="EMBL" id="SRLO01000098">
    <property type="protein sequence ID" value="TNN75857.1"/>
    <property type="molecule type" value="Genomic_DNA"/>
</dbReference>